<comment type="caution">
    <text evidence="1">The sequence shown here is derived from an EMBL/GenBank/DDBJ whole genome shotgun (WGS) entry which is preliminary data.</text>
</comment>
<gene>
    <name evidence="1" type="ORF">B296_00005068</name>
</gene>
<sequence length="121" mass="13780">MQFNHLADSSSLSPSPTNPNDYYYYYSLHVPPSSTPKSYRSLITPQNAEEPTLRDPARCCWEPCVIPDVARGIHPCNVSWQQLVRPYYYYLRVTNLMVRAFALSRRIGPVSAVAVPRCVLS</sequence>
<evidence type="ECO:0000313" key="2">
    <source>
        <dbReference type="Proteomes" id="UP000287651"/>
    </source>
</evidence>
<dbReference type="Proteomes" id="UP000287651">
    <property type="component" value="Unassembled WGS sequence"/>
</dbReference>
<protein>
    <submittedName>
        <fullName evidence="1">Uncharacterized protein</fullName>
    </submittedName>
</protein>
<evidence type="ECO:0000313" key="1">
    <source>
        <dbReference type="EMBL" id="RRT82043.1"/>
    </source>
</evidence>
<reference evidence="1 2" key="1">
    <citation type="journal article" date="2014" name="Agronomy (Basel)">
        <title>A Draft Genome Sequence for Ensete ventricosum, the Drought-Tolerant Tree Against Hunger.</title>
        <authorList>
            <person name="Harrison J."/>
            <person name="Moore K.A."/>
            <person name="Paszkiewicz K."/>
            <person name="Jones T."/>
            <person name="Grant M."/>
            <person name="Ambacheew D."/>
            <person name="Muzemil S."/>
            <person name="Studholme D.J."/>
        </authorList>
    </citation>
    <scope>NUCLEOTIDE SEQUENCE [LARGE SCALE GENOMIC DNA]</scope>
</reference>
<accession>A0A427B0K4</accession>
<proteinExistence type="predicted"/>
<name>A0A427B0K4_ENSVE</name>
<organism evidence="1 2">
    <name type="scientific">Ensete ventricosum</name>
    <name type="common">Abyssinian banana</name>
    <name type="synonym">Musa ensete</name>
    <dbReference type="NCBI Taxonomy" id="4639"/>
    <lineage>
        <taxon>Eukaryota</taxon>
        <taxon>Viridiplantae</taxon>
        <taxon>Streptophyta</taxon>
        <taxon>Embryophyta</taxon>
        <taxon>Tracheophyta</taxon>
        <taxon>Spermatophyta</taxon>
        <taxon>Magnoliopsida</taxon>
        <taxon>Liliopsida</taxon>
        <taxon>Zingiberales</taxon>
        <taxon>Musaceae</taxon>
        <taxon>Ensete</taxon>
    </lineage>
</organism>
<dbReference type="AlphaFoldDB" id="A0A427B0K4"/>
<dbReference type="EMBL" id="AMZH03000770">
    <property type="protein sequence ID" value="RRT82043.1"/>
    <property type="molecule type" value="Genomic_DNA"/>
</dbReference>